<protein>
    <submittedName>
        <fullName evidence="1">tRNA (Guanine(9)-N(1))-methyltransferase</fullName>
        <ecNumber evidence="1">2.1.1.221</ecNumber>
    </submittedName>
</protein>
<dbReference type="Proteomes" id="UP001150581">
    <property type="component" value="Unassembled WGS sequence"/>
</dbReference>
<evidence type="ECO:0000313" key="1">
    <source>
        <dbReference type="EMBL" id="KAJ1891360.1"/>
    </source>
</evidence>
<keyword evidence="1" id="KW-0808">Transferase</keyword>
<name>A0ACC1IBN3_9FUNG</name>
<dbReference type="EC" id="2.1.1.221" evidence="1"/>
<accession>A0ACC1IBN3</accession>
<reference evidence="1" key="1">
    <citation type="submission" date="2022-07" db="EMBL/GenBank/DDBJ databases">
        <title>Phylogenomic reconstructions and comparative analyses of Kickxellomycotina fungi.</title>
        <authorList>
            <person name="Reynolds N.K."/>
            <person name="Stajich J.E."/>
            <person name="Barry K."/>
            <person name="Grigoriev I.V."/>
            <person name="Crous P."/>
            <person name="Smith M.E."/>
        </authorList>
    </citation>
    <scope>NUCLEOTIDE SEQUENCE</scope>
    <source>
        <strain evidence="1">Benny 63K</strain>
    </source>
</reference>
<evidence type="ECO:0000313" key="2">
    <source>
        <dbReference type="Proteomes" id="UP001150581"/>
    </source>
</evidence>
<keyword evidence="2" id="KW-1185">Reference proteome</keyword>
<comment type="caution">
    <text evidence="1">The sequence shown here is derived from an EMBL/GenBank/DDBJ whole genome shotgun (WGS) entry which is preliminary data.</text>
</comment>
<feature type="non-terminal residue" evidence="1">
    <location>
        <position position="305"/>
    </location>
</feature>
<gene>
    <name evidence="1" type="primary">TRM10</name>
    <name evidence="1" type="ORF">LPJ66_006963</name>
</gene>
<keyword evidence="1" id="KW-0489">Methyltransferase</keyword>
<dbReference type="EMBL" id="JANBPG010001172">
    <property type="protein sequence ID" value="KAJ1891360.1"/>
    <property type="molecule type" value="Genomic_DNA"/>
</dbReference>
<sequence>MEPAEKPQDPPVSVTKTGPSVDTYQPQTITLAEFRSLTRNQQKKHMRHELWTSQAEEYKNKQRQRNKECRKRRNQRLAQEAAETGITAHQRKKQRLQAQVRSGHCIVLDMDFEDKMGEKEIKSVCSQVMRCYGANRMASKRVDLHVTQLHGKIRERFETAMDQHVGWSEDHIVMRDAEYIDMYDKDKLVYFTADSPNVIDVLDPEKIYIIGGIVDKNRYPRLTLDKAEAQGIGHAQLPIGKYIKLSTRKVMTVNQIFEMIVRFVDHGSWKTAFQDVIPLRKFKEGDIEANDDEDDDNENNNEEEE</sequence>
<proteinExistence type="predicted"/>
<organism evidence="1 2">
    <name type="scientific">Kickxella alabastrina</name>
    <dbReference type="NCBI Taxonomy" id="61397"/>
    <lineage>
        <taxon>Eukaryota</taxon>
        <taxon>Fungi</taxon>
        <taxon>Fungi incertae sedis</taxon>
        <taxon>Zoopagomycota</taxon>
        <taxon>Kickxellomycotina</taxon>
        <taxon>Kickxellomycetes</taxon>
        <taxon>Kickxellales</taxon>
        <taxon>Kickxellaceae</taxon>
        <taxon>Kickxella</taxon>
    </lineage>
</organism>